<dbReference type="PANTHER" id="PTHR31077:SF1">
    <property type="entry name" value="U4_U6.U5 SMALL NUCLEAR RIBONUCLEOPROTEIN 27 KDA PROTEIN"/>
    <property type="match status" value="1"/>
</dbReference>
<evidence type="ECO:0000313" key="12">
    <source>
        <dbReference type="Proteomes" id="UP001652625"/>
    </source>
</evidence>
<evidence type="ECO:0000256" key="4">
    <source>
        <dbReference type="ARBA" id="ARBA00011825"/>
    </source>
</evidence>
<keyword evidence="7" id="KW-0508">mRNA splicing</keyword>
<comment type="similarity">
    <text evidence="3">Belongs to the SNUT3 family.</text>
</comment>
<comment type="subunit">
    <text evidence="4">Part of a tri-snRNP complex.</text>
</comment>
<dbReference type="Pfam" id="PF08648">
    <property type="entry name" value="SNRNP27"/>
    <property type="match status" value="1"/>
</dbReference>
<feature type="region of interest" description="Disordered" evidence="10">
    <location>
        <begin position="1"/>
        <end position="125"/>
    </location>
</feature>
<dbReference type="GO" id="GO:1990904">
    <property type="term" value="C:ribonucleoprotein complex"/>
    <property type="evidence" value="ECO:0007669"/>
    <property type="project" value="UniProtKB-KW"/>
</dbReference>
<evidence type="ECO:0000256" key="2">
    <source>
        <dbReference type="ARBA" id="ARBA00004123"/>
    </source>
</evidence>
<proteinExistence type="inferred from homology"/>
<feature type="compositionally biased region" description="Basic and acidic residues" evidence="10">
    <location>
        <begin position="101"/>
        <end position="117"/>
    </location>
</feature>
<dbReference type="GeneID" id="100200665"/>
<protein>
    <recommendedName>
        <fullName evidence="5">U4/U6.U5 small nuclear ribonucleoprotein 27 kDa protein</fullName>
    </recommendedName>
    <alternativeName>
        <fullName evidence="9">U4/U6.U5 tri-snRNP-associated protein 3</fullName>
    </alternativeName>
</protein>
<comment type="subcellular location">
    <subcellularLocation>
        <location evidence="2">Nucleus</location>
    </subcellularLocation>
</comment>
<evidence type="ECO:0000256" key="10">
    <source>
        <dbReference type="SAM" id="MobiDB-lite"/>
    </source>
</evidence>
<keyword evidence="12" id="KW-1185">Reference proteome</keyword>
<dbReference type="RefSeq" id="XP_065648100.1">
    <property type="nucleotide sequence ID" value="XM_065792028.1"/>
</dbReference>
<dbReference type="InterPro" id="IPR013957">
    <property type="entry name" value="SNRNP27"/>
</dbReference>
<comment type="function">
    <text evidence="1">May play a role in mRNA splicing.</text>
</comment>
<name>A0ABM4BGJ1_HYDVU</name>
<dbReference type="Proteomes" id="UP001652625">
    <property type="component" value="Chromosome 03"/>
</dbReference>
<keyword evidence="6" id="KW-0507">mRNA processing</keyword>
<feature type="compositionally biased region" description="Basic and acidic residues" evidence="10">
    <location>
        <begin position="20"/>
        <end position="64"/>
    </location>
</feature>
<evidence type="ECO:0000256" key="3">
    <source>
        <dbReference type="ARBA" id="ARBA00008218"/>
    </source>
</evidence>
<keyword evidence="13" id="KW-0687">Ribonucleoprotein</keyword>
<evidence type="ECO:0000256" key="1">
    <source>
        <dbReference type="ARBA" id="ARBA00003632"/>
    </source>
</evidence>
<accession>A0ABM4BGJ1</accession>
<dbReference type="PANTHER" id="PTHR31077">
    <property type="entry name" value="U4/U6.U5 SMALL NUCLEAR RIBONUCLEOPROTEIN 27 KDA PROTEIN"/>
    <property type="match status" value="1"/>
</dbReference>
<reference evidence="13" key="1">
    <citation type="submission" date="2025-08" db="UniProtKB">
        <authorList>
            <consortium name="RefSeq"/>
        </authorList>
    </citation>
    <scope>IDENTIFICATION</scope>
</reference>
<evidence type="ECO:0000259" key="11">
    <source>
        <dbReference type="Pfam" id="PF08648"/>
    </source>
</evidence>
<evidence type="ECO:0000256" key="8">
    <source>
        <dbReference type="ARBA" id="ARBA00023242"/>
    </source>
</evidence>
<evidence type="ECO:0000256" key="6">
    <source>
        <dbReference type="ARBA" id="ARBA00022664"/>
    </source>
</evidence>
<evidence type="ECO:0000256" key="5">
    <source>
        <dbReference type="ARBA" id="ARBA00014357"/>
    </source>
</evidence>
<evidence type="ECO:0000256" key="9">
    <source>
        <dbReference type="ARBA" id="ARBA00031864"/>
    </source>
</evidence>
<evidence type="ECO:0000313" key="13">
    <source>
        <dbReference type="RefSeq" id="XP_065648100.1"/>
    </source>
</evidence>
<organism evidence="12 13">
    <name type="scientific">Hydra vulgaris</name>
    <name type="common">Hydra</name>
    <name type="synonym">Hydra attenuata</name>
    <dbReference type="NCBI Taxonomy" id="6087"/>
    <lineage>
        <taxon>Eukaryota</taxon>
        <taxon>Metazoa</taxon>
        <taxon>Cnidaria</taxon>
        <taxon>Hydrozoa</taxon>
        <taxon>Hydroidolina</taxon>
        <taxon>Anthoathecata</taxon>
        <taxon>Aplanulata</taxon>
        <taxon>Hydridae</taxon>
        <taxon>Hydra</taxon>
    </lineage>
</organism>
<feature type="domain" description="U4/U6.U5 small nuclear ribonucleoprotein 27kDa protein" evidence="11">
    <location>
        <begin position="124"/>
        <end position="177"/>
    </location>
</feature>
<sequence length="180" mass="21322">MGRSRSRSPRKKERRRSKSKERLDKFGRDVGRSERRPQRDEPRKKEDVVAREDLRKRNDEHYSGGRDYFGSTYQPSKDNERYESGYRQPPPPPFPPSGYVNRHEQAEHLRQRGKDLQPVEDDDDDAKKVQQLMGFTGFVTTKNKHVEGNADGCSKINKPRKFRQYMNRRGGFNRPLDWVQ</sequence>
<keyword evidence="8" id="KW-0539">Nucleus</keyword>
<feature type="compositionally biased region" description="Basic residues" evidence="10">
    <location>
        <begin position="1"/>
        <end position="19"/>
    </location>
</feature>
<evidence type="ECO:0000256" key="7">
    <source>
        <dbReference type="ARBA" id="ARBA00023187"/>
    </source>
</evidence>
<gene>
    <name evidence="13" type="primary">LOC100200665</name>
</gene>